<name>A0ABN1DZT3_9GAMM</name>
<accession>A0ABN1DZT3</accession>
<feature type="chain" id="PRO_5045784206" evidence="1">
    <location>
        <begin position="22"/>
        <end position="255"/>
    </location>
</feature>
<evidence type="ECO:0000313" key="3">
    <source>
        <dbReference type="Proteomes" id="UP001501169"/>
    </source>
</evidence>
<gene>
    <name evidence="2" type="ORF">GCM10009098_25090</name>
</gene>
<sequence length="255" mass="29161">MKVFSILLMAFLISFSHLSQANVDEIGGYRVLVTSSLDENGMPVDELESIHFDHKLFYVFSEWNLPAGEYRYSCIIYDGERRVVNSQFNTFNSDGSNFNFWCSHYLNKSTDKPGSWYAEMGIEGYGSAAIYFSVSEDDIRKSLTGDWGWSDQIDSCKSEHAITISFNDAGTKMYHTSKSGLHLSTSTVQYEKIIYSILSEGDKYLRTIVINEAQKTDDGEMFLWDLILLDDESFCWKQSEWPEGHCTAKLLKCSE</sequence>
<organism evidence="2 3">
    <name type="scientific">Rheinheimera aquimaris</name>
    <dbReference type="NCBI Taxonomy" id="412437"/>
    <lineage>
        <taxon>Bacteria</taxon>
        <taxon>Pseudomonadati</taxon>
        <taxon>Pseudomonadota</taxon>
        <taxon>Gammaproteobacteria</taxon>
        <taxon>Chromatiales</taxon>
        <taxon>Chromatiaceae</taxon>
        <taxon>Rheinheimera</taxon>
    </lineage>
</organism>
<keyword evidence="3" id="KW-1185">Reference proteome</keyword>
<reference evidence="2 3" key="1">
    <citation type="journal article" date="2019" name="Int. J. Syst. Evol. Microbiol.">
        <title>The Global Catalogue of Microorganisms (GCM) 10K type strain sequencing project: providing services to taxonomists for standard genome sequencing and annotation.</title>
        <authorList>
            <consortium name="The Broad Institute Genomics Platform"/>
            <consortium name="The Broad Institute Genome Sequencing Center for Infectious Disease"/>
            <person name="Wu L."/>
            <person name="Ma J."/>
        </authorList>
    </citation>
    <scope>NUCLEOTIDE SEQUENCE [LARGE SCALE GENOMIC DNA]</scope>
    <source>
        <strain evidence="2 3">JCM 14331</strain>
    </source>
</reference>
<dbReference type="RefSeq" id="WP_226767722.1">
    <property type="nucleotide sequence ID" value="NZ_BAAAEO010000004.1"/>
</dbReference>
<dbReference type="Proteomes" id="UP001501169">
    <property type="component" value="Unassembled WGS sequence"/>
</dbReference>
<proteinExistence type="predicted"/>
<protein>
    <submittedName>
        <fullName evidence="2">Uncharacterized protein</fullName>
    </submittedName>
</protein>
<evidence type="ECO:0000256" key="1">
    <source>
        <dbReference type="SAM" id="SignalP"/>
    </source>
</evidence>
<keyword evidence="1" id="KW-0732">Signal</keyword>
<feature type="signal peptide" evidence="1">
    <location>
        <begin position="1"/>
        <end position="21"/>
    </location>
</feature>
<comment type="caution">
    <text evidence="2">The sequence shown here is derived from an EMBL/GenBank/DDBJ whole genome shotgun (WGS) entry which is preliminary data.</text>
</comment>
<evidence type="ECO:0000313" key="2">
    <source>
        <dbReference type="EMBL" id="GAA0556208.1"/>
    </source>
</evidence>
<dbReference type="EMBL" id="BAAAEO010000004">
    <property type="protein sequence ID" value="GAA0556208.1"/>
    <property type="molecule type" value="Genomic_DNA"/>
</dbReference>